<dbReference type="SUPFAM" id="SSF53850">
    <property type="entry name" value="Periplasmic binding protein-like II"/>
    <property type="match status" value="1"/>
</dbReference>
<evidence type="ECO:0000256" key="1">
    <source>
        <dbReference type="ARBA" id="ARBA00006987"/>
    </source>
</evidence>
<dbReference type="AlphaFoldDB" id="A0A1L1PJX7"/>
<keyword evidence="2" id="KW-0732">Signal</keyword>
<dbReference type="CDD" id="cd13578">
    <property type="entry name" value="PBP2_Bug27"/>
    <property type="match status" value="1"/>
</dbReference>
<dbReference type="PANTHER" id="PTHR42928:SF5">
    <property type="entry name" value="BLR1237 PROTEIN"/>
    <property type="match status" value="1"/>
</dbReference>
<protein>
    <submittedName>
        <fullName evidence="3">Exported protein</fullName>
    </submittedName>
</protein>
<dbReference type="Gene3D" id="3.40.190.150">
    <property type="entry name" value="Bordetella uptake gene, domain 1"/>
    <property type="match status" value="1"/>
</dbReference>
<evidence type="ECO:0000313" key="3">
    <source>
        <dbReference type="EMBL" id="CDN90302.1"/>
    </source>
</evidence>
<dbReference type="Gene3D" id="3.40.190.10">
    <property type="entry name" value="Periplasmic binding protein-like II"/>
    <property type="match status" value="1"/>
</dbReference>
<evidence type="ECO:0000313" key="4">
    <source>
        <dbReference type="Proteomes" id="UP000028878"/>
    </source>
</evidence>
<feature type="chain" id="PRO_5009681511" evidence="2">
    <location>
        <begin position="23"/>
        <end position="323"/>
    </location>
</feature>
<dbReference type="Proteomes" id="UP000028878">
    <property type="component" value="Unassembled WGS sequence"/>
</dbReference>
<accession>A0A1L1PJX7</accession>
<organism evidence="3 4">
    <name type="scientific">Hydrogenophaga intermedia</name>
    <dbReference type="NCBI Taxonomy" id="65786"/>
    <lineage>
        <taxon>Bacteria</taxon>
        <taxon>Pseudomonadati</taxon>
        <taxon>Pseudomonadota</taxon>
        <taxon>Betaproteobacteria</taxon>
        <taxon>Burkholderiales</taxon>
        <taxon>Comamonadaceae</taxon>
        <taxon>Hydrogenophaga</taxon>
    </lineage>
</organism>
<dbReference type="Pfam" id="PF03401">
    <property type="entry name" value="TctC"/>
    <property type="match status" value="1"/>
</dbReference>
<dbReference type="RefSeq" id="WP_009519336.1">
    <property type="nucleotide sequence ID" value="NZ_CCAE010000075.1"/>
</dbReference>
<dbReference type="PIRSF" id="PIRSF017082">
    <property type="entry name" value="YflP"/>
    <property type="match status" value="1"/>
</dbReference>
<feature type="signal peptide" evidence="2">
    <location>
        <begin position="1"/>
        <end position="22"/>
    </location>
</feature>
<name>A0A1L1PJX7_HYDIT</name>
<gene>
    <name evidence="3" type="ORF">BN948_04744</name>
</gene>
<proteinExistence type="inferred from homology"/>
<evidence type="ECO:0000256" key="2">
    <source>
        <dbReference type="SAM" id="SignalP"/>
    </source>
</evidence>
<keyword evidence="4" id="KW-1185">Reference proteome</keyword>
<dbReference type="InterPro" id="IPR005064">
    <property type="entry name" value="BUG"/>
</dbReference>
<reference evidence="4" key="1">
    <citation type="submission" date="2014-02" db="EMBL/GenBank/DDBJ databases">
        <authorList>
            <person name="Gan H."/>
        </authorList>
    </citation>
    <scope>NUCLEOTIDE SEQUENCE [LARGE SCALE GENOMIC DNA]</scope>
    <source>
        <strain evidence="4">S1</strain>
    </source>
</reference>
<dbReference type="InterPro" id="IPR042100">
    <property type="entry name" value="Bug_dom1"/>
</dbReference>
<sequence precursor="true">MTPIRTLAATLLLALGAASAGAQDYPSRPIHLIVPFTTGGVLDTLARTIGQEITRETQQPVVVENRTGASGNIGTEAIARATPDGYTIGMGTIATHGINPGLYGQRLPYDPVKDFAPVAMVATQRNVVLVNPSLPIRSVQELIAYARANPGKVNYGSAGNGSSQHMSGQMFMKQAGVHITHVPYRGSGPALADLMAGNIQLMFVDMPASIQHIRSGRLRPIGVTSLQRSPALPDVPTVAEQGLPGFEVIAWFGVFAPAKTPPATVEALSQRVRAIMEKPEVRQKMEGLGADPVALPPAEFQRFIGAEIARWTQLVRDLNVKLD</sequence>
<dbReference type="EMBL" id="CCAE010000075">
    <property type="protein sequence ID" value="CDN90302.1"/>
    <property type="molecule type" value="Genomic_DNA"/>
</dbReference>
<reference evidence="4" key="2">
    <citation type="submission" date="2014-11" db="EMBL/GenBank/DDBJ databases">
        <title>Draft genome sequence of Hydrogenophaga intermedia S1.</title>
        <authorList>
            <person name="Gan H.M."/>
            <person name="Chew T.H."/>
            <person name="Stolz A."/>
        </authorList>
    </citation>
    <scope>NUCLEOTIDE SEQUENCE [LARGE SCALE GENOMIC DNA]</scope>
    <source>
        <strain evidence="4">S1</strain>
    </source>
</reference>
<dbReference type="PANTHER" id="PTHR42928">
    <property type="entry name" value="TRICARBOXYLATE-BINDING PROTEIN"/>
    <property type="match status" value="1"/>
</dbReference>
<comment type="similarity">
    <text evidence="1">Belongs to the UPF0065 (bug) family.</text>
</comment>